<keyword evidence="4" id="KW-0012">Acyltransferase</keyword>
<feature type="domain" description="Malonyl-CoA:ACP transacylase (MAT)" evidence="3">
    <location>
        <begin position="12"/>
        <end position="110"/>
    </location>
</feature>
<dbReference type="InterPro" id="IPR014043">
    <property type="entry name" value="Acyl_transferase_dom"/>
</dbReference>
<dbReference type="PANTHER" id="PTHR43775:SF51">
    <property type="entry name" value="INACTIVE PHENOLPHTHIOCEROL SYNTHESIS POLYKETIDE SYNTHASE TYPE I PKS1-RELATED"/>
    <property type="match status" value="1"/>
</dbReference>
<dbReference type="EMBL" id="JALKFT010000124">
    <property type="protein sequence ID" value="MCK9879170.1"/>
    <property type="molecule type" value="Genomic_DNA"/>
</dbReference>
<evidence type="ECO:0000313" key="4">
    <source>
        <dbReference type="EMBL" id="MCK9879170.1"/>
    </source>
</evidence>
<gene>
    <name evidence="4" type="ORF">MXD59_26045</name>
</gene>
<keyword evidence="2" id="KW-0812">Transmembrane</keyword>
<dbReference type="RefSeq" id="WP_248827210.1">
    <property type="nucleotide sequence ID" value="NZ_JALKFT010000124.1"/>
</dbReference>
<protein>
    <submittedName>
        <fullName evidence="4">Acyltransferase domain-containing protein</fullName>
    </submittedName>
</protein>
<reference evidence="4 5" key="1">
    <citation type="submission" date="2022-04" db="EMBL/GenBank/DDBJ databases">
        <title>Genome diversity in the genus Frankia.</title>
        <authorList>
            <person name="Carlos-Shanley C."/>
            <person name="Hahn D."/>
        </authorList>
    </citation>
    <scope>NUCLEOTIDE SEQUENCE [LARGE SCALE GENOMIC DNA]</scope>
    <source>
        <strain evidence="4 5">Ag45/Mut15</strain>
    </source>
</reference>
<keyword evidence="2" id="KW-0472">Membrane</keyword>
<proteinExistence type="predicted"/>
<dbReference type="GO" id="GO:0016746">
    <property type="term" value="F:acyltransferase activity"/>
    <property type="evidence" value="ECO:0007669"/>
    <property type="project" value="UniProtKB-KW"/>
</dbReference>
<keyword evidence="2" id="KW-1133">Transmembrane helix</keyword>
<feature type="non-terminal residue" evidence="4">
    <location>
        <position position="110"/>
    </location>
</feature>
<dbReference type="Proteomes" id="UP001201873">
    <property type="component" value="Unassembled WGS sequence"/>
</dbReference>
<dbReference type="Pfam" id="PF00698">
    <property type="entry name" value="Acyl_transf_1"/>
    <property type="match status" value="1"/>
</dbReference>
<dbReference type="SMART" id="SM00827">
    <property type="entry name" value="PKS_AT"/>
    <property type="match status" value="1"/>
</dbReference>
<evidence type="ECO:0000313" key="5">
    <source>
        <dbReference type="Proteomes" id="UP001201873"/>
    </source>
</evidence>
<dbReference type="Gene3D" id="3.40.366.10">
    <property type="entry name" value="Malonyl-Coenzyme A Acyl Carrier Protein, domain 2"/>
    <property type="match status" value="1"/>
</dbReference>
<keyword evidence="1" id="KW-0808">Transferase</keyword>
<feature type="non-terminal residue" evidence="4">
    <location>
        <position position="1"/>
    </location>
</feature>
<dbReference type="InterPro" id="IPR016035">
    <property type="entry name" value="Acyl_Trfase/lysoPLipase"/>
</dbReference>
<dbReference type="SUPFAM" id="SSF52151">
    <property type="entry name" value="FabD/lysophospholipase-like"/>
    <property type="match status" value="1"/>
</dbReference>
<feature type="transmembrane region" description="Helical" evidence="2">
    <location>
        <begin position="75"/>
        <end position="93"/>
    </location>
</feature>
<keyword evidence="5" id="KW-1185">Reference proteome</keyword>
<evidence type="ECO:0000259" key="3">
    <source>
        <dbReference type="SMART" id="SM00827"/>
    </source>
</evidence>
<evidence type="ECO:0000256" key="2">
    <source>
        <dbReference type="SAM" id="Phobius"/>
    </source>
</evidence>
<accession>A0ABT0K5W5</accession>
<dbReference type="InterPro" id="IPR050091">
    <property type="entry name" value="PKS_NRPS_Biosynth_Enz"/>
</dbReference>
<name>A0ABT0K5W5_9ACTN</name>
<dbReference type="InterPro" id="IPR001227">
    <property type="entry name" value="Ac_transferase_dom_sf"/>
</dbReference>
<evidence type="ECO:0000256" key="1">
    <source>
        <dbReference type="ARBA" id="ARBA00022679"/>
    </source>
</evidence>
<comment type="caution">
    <text evidence="4">The sequence shown here is derived from an EMBL/GenBank/DDBJ whole genome shotgun (WGS) entry which is preliminary data.</text>
</comment>
<dbReference type="PANTHER" id="PTHR43775">
    <property type="entry name" value="FATTY ACID SYNTHASE"/>
    <property type="match status" value="1"/>
</dbReference>
<organism evidence="4 5">
    <name type="scientific">Frankia umida</name>
    <dbReference type="NCBI Taxonomy" id="573489"/>
    <lineage>
        <taxon>Bacteria</taxon>
        <taxon>Bacillati</taxon>
        <taxon>Actinomycetota</taxon>
        <taxon>Actinomycetes</taxon>
        <taxon>Frankiales</taxon>
        <taxon>Frankiaceae</taxon>
        <taxon>Frankia</taxon>
    </lineage>
</organism>
<sequence>GVAVAGAKPVFVFPGQGSQWVGMAVELVDSSPVFRERLVECAAALEPFVDWSVVDVLRGVEGAPDLERVEVVQPVLWAVMVALAALWGSFGVVPSAVVGHSQGEIAAACV</sequence>